<comment type="caution">
    <text evidence="13">Lacks conserved residue(s) required for the propagation of feature annotation.</text>
</comment>
<evidence type="ECO:0000256" key="13">
    <source>
        <dbReference type="HAMAP-Rule" id="MF_00111"/>
    </source>
</evidence>
<dbReference type="UniPathway" id="UPA00219"/>
<dbReference type="PANTHER" id="PTHR43783:SF1">
    <property type="entry name" value="UDP-N-ACETYLGLUCOSAMINE 1-CARBOXYVINYLTRANSFERASE"/>
    <property type="match status" value="1"/>
</dbReference>
<feature type="binding site" evidence="13">
    <location>
        <position position="98"/>
    </location>
    <ligand>
        <name>UDP-N-acetyl-alpha-D-glucosamine</name>
        <dbReference type="ChEBI" id="CHEBI:57705"/>
    </ligand>
</feature>
<name>A0A3P4B2I8_9BURK</name>
<keyword evidence="10 13" id="KW-0670">Pyruvate</keyword>
<reference evidence="15 16" key="1">
    <citation type="submission" date="2018-10" db="EMBL/GenBank/DDBJ databases">
        <authorList>
            <person name="Criscuolo A."/>
        </authorList>
    </citation>
    <scope>NUCLEOTIDE SEQUENCE [LARGE SCALE GENOMIC DNA]</scope>
    <source>
        <strain evidence="15">DnA1</strain>
    </source>
</reference>
<evidence type="ECO:0000313" key="16">
    <source>
        <dbReference type="Proteomes" id="UP000277294"/>
    </source>
</evidence>
<comment type="similarity">
    <text evidence="11 13">Belongs to the EPSP synthase family. MurA subfamily.</text>
</comment>
<dbReference type="GO" id="GO:0008760">
    <property type="term" value="F:UDP-N-acetylglucosamine 1-carboxyvinyltransferase activity"/>
    <property type="evidence" value="ECO:0007669"/>
    <property type="project" value="UniProtKB-UniRule"/>
</dbReference>
<protein>
    <recommendedName>
        <fullName evidence="13">UDP-N-acetylglucosamine 1-carboxyvinyltransferase</fullName>
        <ecNumber evidence="13">2.5.1.7</ecNumber>
    </recommendedName>
    <alternativeName>
        <fullName evidence="13">Enoylpyruvate transferase</fullName>
    </alternativeName>
    <alternativeName>
        <fullName evidence="13">UDP-N-acetylglucosamine enolpyruvyl transferase</fullName>
        <shortName evidence="13">EPT</shortName>
    </alternativeName>
</protein>
<proteinExistence type="inferred from homology"/>
<dbReference type="NCBIfam" id="NF006873">
    <property type="entry name" value="PRK09369.1"/>
    <property type="match status" value="1"/>
</dbReference>
<dbReference type="EC" id="2.5.1.7" evidence="13"/>
<evidence type="ECO:0000256" key="12">
    <source>
        <dbReference type="ARBA" id="ARBA00047527"/>
    </source>
</evidence>
<gene>
    <name evidence="13 15" type="primary">murA</name>
    <name evidence="15" type="ORF">PIGHUM_01437</name>
</gene>
<dbReference type="AlphaFoldDB" id="A0A3P4B2I8"/>
<dbReference type="InterPro" id="IPR036968">
    <property type="entry name" value="Enolpyruvate_Tfrase_sf"/>
</dbReference>
<comment type="pathway">
    <text evidence="2 13">Cell wall biogenesis; peptidoglycan biosynthesis.</text>
</comment>
<evidence type="ECO:0000256" key="11">
    <source>
        <dbReference type="ARBA" id="ARBA00038367"/>
    </source>
</evidence>
<dbReference type="GO" id="GO:0009252">
    <property type="term" value="P:peptidoglycan biosynthetic process"/>
    <property type="evidence" value="ECO:0007669"/>
    <property type="project" value="UniProtKB-UniRule"/>
</dbReference>
<dbReference type="HAMAP" id="MF_00111">
    <property type="entry name" value="MurA"/>
    <property type="match status" value="1"/>
</dbReference>
<dbReference type="FunFam" id="3.65.10.10:FF:000001">
    <property type="entry name" value="UDP-N-acetylglucosamine 1-carboxyvinyltransferase"/>
    <property type="match status" value="1"/>
</dbReference>
<dbReference type="Gene3D" id="3.65.10.10">
    <property type="entry name" value="Enolpyruvate transferase domain"/>
    <property type="match status" value="2"/>
</dbReference>
<keyword evidence="3 13" id="KW-0963">Cytoplasm</keyword>
<dbReference type="EMBL" id="UWPJ01000013">
    <property type="protein sequence ID" value="VCU69375.1"/>
    <property type="molecule type" value="Genomic_DNA"/>
</dbReference>
<dbReference type="GO" id="GO:0005737">
    <property type="term" value="C:cytoplasm"/>
    <property type="evidence" value="ECO:0007669"/>
    <property type="project" value="UniProtKB-SubCell"/>
</dbReference>
<comment type="catalytic activity">
    <reaction evidence="12 13">
        <text>phosphoenolpyruvate + UDP-N-acetyl-alpha-D-glucosamine = UDP-N-acetyl-3-O-(1-carboxyvinyl)-alpha-D-glucosamine + phosphate</text>
        <dbReference type="Rhea" id="RHEA:18681"/>
        <dbReference type="ChEBI" id="CHEBI:43474"/>
        <dbReference type="ChEBI" id="CHEBI:57705"/>
        <dbReference type="ChEBI" id="CHEBI:58702"/>
        <dbReference type="ChEBI" id="CHEBI:68483"/>
        <dbReference type="EC" id="2.5.1.7"/>
    </reaction>
</comment>
<sequence>MDKLQITGGRPLRGEVEVSGAKNAALPCLCAALLSADAVTLENVPQLNDIGTTLRLLRQLGVKAERSQAGGEPGAVVMLDAGKVESLEAPYELVKTMRASILVLGPLLARFGEARVSLPGGCAIGQRPIDQHIKGLAAMGAEISIEHGFVVARAKRLKGATIRTDMVTVTGTENLLMAAVLADGLTVLENAAREPEIVDLAEMLIKMGARISGHGTDRIVVEGVSRLHGATHRVMPDRIEAGTFLCAVGAAGGEIVLRNADPASMGATLDKLAEAGVSIECGPDWIQAGMAGRPRAVGFRTLEYPGFATDMQAQLMALNAIAEGTSVITETIFENRYMHVQELRRLGADIEIDGHTAVVKGVARLSGATVMATDLRASASLVIAGLVADGQTLIDRIYHLDRGYERMEHKLMQLGADIRRLSGKGSPE</sequence>
<evidence type="ECO:0000256" key="3">
    <source>
        <dbReference type="ARBA" id="ARBA00022490"/>
    </source>
</evidence>
<dbReference type="GO" id="GO:0008360">
    <property type="term" value="P:regulation of cell shape"/>
    <property type="evidence" value="ECO:0007669"/>
    <property type="project" value="UniProtKB-KW"/>
</dbReference>
<comment type="subcellular location">
    <subcellularLocation>
        <location evidence="1 13">Cytoplasm</location>
    </subcellularLocation>
</comment>
<evidence type="ECO:0000256" key="6">
    <source>
        <dbReference type="ARBA" id="ARBA00022960"/>
    </source>
</evidence>
<keyword evidence="16" id="KW-1185">Reference proteome</keyword>
<feature type="modified residue" description="2-(S-cysteinyl)pyruvic acid O-phosphothioketal" evidence="13">
    <location>
        <position position="122"/>
    </location>
</feature>
<evidence type="ECO:0000256" key="9">
    <source>
        <dbReference type="ARBA" id="ARBA00023316"/>
    </source>
</evidence>
<dbReference type="GO" id="GO:0071555">
    <property type="term" value="P:cell wall organization"/>
    <property type="evidence" value="ECO:0007669"/>
    <property type="project" value="UniProtKB-KW"/>
</dbReference>
<dbReference type="Pfam" id="PF00275">
    <property type="entry name" value="EPSP_synthase"/>
    <property type="match status" value="1"/>
</dbReference>
<evidence type="ECO:0000256" key="4">
    <source>
        <dbReference type="ARBA" id="ARBA00022618"/>
    </source>
</evidence>
<evidence type="ECO:0000256" key="1">
    <source>
        <dbReference type="ARBA" id="ARBA00004496"/>
    </source>
</evidence>
<dbReference type="CDD" id="cd01555">
    <property type="entry name" value="UdpNAET"/>
    <property type="match status" value="1"/>
</dbReference>
<accession>A0A3P4B2I8</accession>
<keyword evidence="5 13" id="KW-0808">Transferase</keyword>
<keyword evidence="8 13" id="KW-0131">Cell cycle</keyword>
<dbReference type="InterPro" id="IPR001986">
    <property type="entry name" value="Enolpyruvate_Tfrase_dom"/>
</dbReference>
<evidence type="ECO:0000256" key="8">
    <source>
        <dbReference type="ARBA" id="ARBA00023306"/>
    </source>
</evidence>
<keyword evidence="9 13" id="KW-0961">Cell wall biogenesis/degradation</keyword>
<keyword evidence="7 13" id="KW-0573">Peptidoglycan synthesis</keyword>
<dbReference type="InterPro" id="IPR013792">
    <property type="entry name" value="RNA3'P_cycl/enolpyr_Trfase_a/b"/>
</dbReference>
<dbReference type="OrthoDB" id="9803760at2"/>
<dbReference type="PANTHER" id="PTHR43783">
    <property type="entry name" value="UDP-N-ACETYLGLUCOSAMINE 1-CARBOXYVINYLTRANSFERASE"/>
    <property type="match status" value="1"/>
</dbReference>
<dbReference type="GO" id="GO:0051301">
    <property type="term" value="P:cell division"/>
    <property type="evidence" value="ECO:0007669"/>
    <property type="project" value="UniProtKB-KW"/>
</dbReference>
<dbReference type="InterPro" id="IPR050068">
    <property type="entry name" value="MurA_subfamily"/>
</dbReference>
<dbReference type="Proteomes" id="UP000277294">
    <property type="component" value="Unassembled WGS sequence"/>
</dbReference>
<dbReference type="NCBIfam" id="TIGR01072">
    <property type="entry name" value="murA"/>
    <property type="match status" value="1"/>
</dbReference>
<dbReference type="GO" id="GO:0019277">
    <property type="term" value="P:UDP-N-acetylgalactosamine biosynthetic process"/>
    <property type="evidence" value="ECO:0007669"/>
    <property type="project" value="InterPro"/>
</dbReference>
<comment type="function">
    <text evidence="13">Cell wall formation. Adds enolpyruvyl to UDP-N-acetylglucosamine.</text>
</comment>
<evidence type="ECO:0000259" key="14">
    <source>
        <dbReference type="Pfam" id="PF00275"/>
    </source>
</evidence>
<feature type="binding site" evidence="13">
    <location>
        <begin position="127"/>
        <end position="131"/>
    </location>
    <ligand>
        <name>UDP-N-acetyl-alpha-D-glucosamine</name>
        <dbReference type="ChEBI" id="CHEBI:57705"/>
    </ligand>
</feature>
<evidence type="ECO:0000256" key="7">
    <source>
        <dbReference type="ARBA" id="ARBA00022984"/>
    </source>
</evidence>
<keyword evidence="6 13" id="KW-0133">Cell shape</keyword>
<evidence type="ECO:0000256" key="2">
    <source>
        <dbReference type="ARBA" id="ARBA00004752"/>
    </source>
</evidence>
<evidence type="ECO:0000256" key="10">
    <source>
        <dbReference type="ARBA" id="ARBA00023317"/>
    </source>
</evidence>
<dbReference type="SUPFAM" id="SSF55205">
    <property type="entry name" value="EPT/RTPC-like"/>
    <property type="match status" value="1"/>
</dbReference>
<keyword evidence="4 13" id="KW-0132">Cell division</keyword>
<feature type="domain" description="Enolpyruvate transferase" evidence="14">
    <location>
        <begin position="7"/>
        <end position="411"/>
    </location>
</feature>
<dbReference type="RefSeq" id="WP_124078722.1">
    <property type="nucleotide sequence ID" value="NZ_UWPJ01000013.1"/>
</dbReference>
<organism evidence="15 16">
    <name type="scientific">Pigmentiphaga humi</name>
    <dbReference type="NCBI Taxonomy" id="2478468"/>
    <lineage>
        <taxon>Bacteria</taxon>
        <taxon>Pseudomonadati</taxon>
        <taxon>Pseudomonadota</taxon>
        <taxon>Betaproteobacteria</taxon>
        <taxon>Burkholderiales</taxon>
        <taxon>Alcaligenaceae</taxon>
        <taxon>Pigmentiphaga</taxon>
    </lineage>
</organism>
<feature type="binding site" evidence="13">
    <location>
        <begin position="22"/>
        <end position="23"/>
    </location>
    <ligand>
        <name>phosphoenolpyruvate</name>
        <dbReference type="ChEBI" id="CHEBI:58702"/>
    </ligand>
</feature>
<evidence type="ECO:0000256" key="5">
    <source>
        <dbReference type="ARBA" id="ARBA00022679"/>
    </source>
</evidence>
<feature type="binding site" evidence="13">
    <location>
        <position position="310"/>
    </location>
    <ligand>
        <name>UDP-N-acetyl-alpha-D-glucosamine</name>
        <dbReference type="ChEBI" id="CHEBI:57705"/>
    </ligand>
</feature>
<evidence type="ECO:0000313" key="15">
    <source>
        <dbReference type="EMBL" id="VCU69375.1"/>
    </source>
</evidence>
<dbReference type="InterPro" id="IPR005750">
    <property type="entry name" value="UDP_GlcNAc_COvinyl_MurA"/>
</dbReference>
<feature type="active site" description="Proton donor" evidence="13">
    <location>
        <position position="122"/>
    </location>
</feature>
<feature type="binding site" evidence="13">
    <location>
        <position position="332"/>
    </location>
    <ligand>
        <name>UDP-N-acetyl-alpha-D-glucosamine</name>
        <dbReference type="ChEBI" id="CHEBI:57705"/>
    </ligand>
</feature>